<name>A0A0F9GHW2_9ZZZZ</name>
<evidence type="ECO:0000313" key="1">
    <source>
        <dbReference type="EMBL" id="KKL90151.1"/>
    </source>
</evidence>
<protein>
    <submittedName>
        <fullName evidence="1">Uncharacterized protein</fullName>
    </submittedName>
</protein>
<reference evidence="1" key="1">
    <citation type="journal article" date="2015" name="Nature">
        <title>Complex archaea that bridge the gap between prokaryotes and eukaryotes.</title>
        <authorList>
            <person name="Spang A."/>
            <person name="Saw J.H."/>
            <person name="Jorgensen S.L."/>
            <person name="Zaremba-Niedzwiedzka K."/>
            <person name="Martijn J."/>
            <person name="Lind A.E."/>
            <person name="van Eijk R."/>
            <person name="Schleper C."/>
            <person name="Guy L."/>
            <person name="Ettema T.J."/>
        </authorList>
    </citation>
    <scope>NUCLEOTIDE SEQUENCE</scope>
</reference>
<gene>
    <name evidence="1" type="ORF">LCGC14_1907570</name>
</gene>
<sequence length="95" mass="10872">MKKLLTFIILSLVLVSSVSAFLGFFEKNECVNIVTILNTTAVNLSSISDPDGETVYLDEAMQKNGQTFNNSFCNKTYYFFCIHKFIKIFKKAFYN</sequence>
<proteinExistence type="predicted"/>
<accession>A0A0F9GHW2</accession>
<organism evidence="1">
    <name type="scientific">marine sediment metagenome</name>
    <dbReference type="NCBI Taxonomy" id="412755"/>
    <lineage>
        <taxon>unclassified sequences</taxon>
        <taxon>metagenomes</taxon>
        <taxon>ecological metagenomes</taxon>
    </lineage>
</organism>
<dbReference type="EMBL" id="LAZR01020087">
    <property type="protein sequence ID" value="KKL90151.1"/>
    <property type="molecule type" value="Genomic_DNA"/>
</dbReference>
<comment type="caution">
    <text evidence="1">The sequence shown here is derived from an EMBL/GenBank/DDBJ whole genome shotgun (WGS) entry which is preliminary data.</text>
</comment>
<dbReference type="AlphaFoldDB" id="A0A0F9GHW2"/>